<evidence type="ECO:0000259" key="11">
    <source>
        <dbReference type="Pfam" id="PF02558"/>
    </source>
</evidence>
<feature type="domain" description="Ketopantoate reductase N-terminal" evidence="11">
    <location>
        <begin position="9"/>
        <end position="165"/>
    </location>
</feature>
<dbReference type="PANTHER" id="PTHR43765:SF2">
    <property type="entry name" value="2-DEHYDROPANTOATE 2-REDUCTASE"/>
    <property type="match status" value="1"/>
</dbReference>
<dbReference type="InterPro" id="IPR003710">
    <property type="entry name" value="ApbA"/>
</dbReference>
<dbReference type="InterPro" id="IPR050838">
    <property type="entry name" value="Ketopantoate_reductase"/>
</dbReference>
<dbReference type="Gene3D" id="3.40.50.720">
    <property type="entry name" value="NAD(P)-binding Rossmann-like Domain"/>
    <property type="match status" value="1"/>
</dbReference>
<keyword evidence="5 10" id="KW-0566">Pantothenate biosynthesis</keyword>
<dbReference type="EC" id="1.1.1.169" evidence="3 10"/>
<evidence type="ECO:0000259" key="12">
    <source>
        <dbReference type="Pfam" id="PF08546"/>
    </source>
</evidence>
<dbReference type="InterPro" id="IPR008927">
    <property type="entry name" value="6-PGluconate_DH-like_C_sf"/>
</dbReference>
<dbReference type="InterPro" id="IPR013752">
    <property type="entry name" value="KPA_reductase"/>
</dbReference>
<dbReference type="EMBL" id="JBHRSQ010000018">
    <property type="protein sequence ID" value="MFC2993026.1"/>
    <property type="molecule type" value="Genomic_DNA"/>
</dbReference>
<feature type="domain" description="Ketopantoate reductase C-terminal" evidence="12">
    <location>
        <begin position="195"/>
        <end position="333"/>
    </location>
</feature>
<dbReference type="InterPro" id="IPR036291">
    <property type="entry name" value="NAD(P)-bd_dom_sf"/>
</dbReference>
<evidence type="ECO:0000256" key="6">
    <source>
        <dbReference type="ARBA" id="ARBA00022857"/>
    </source>
</evidence>
<evidence type="ECO:0000256" key="5">
    <source>
        <dbReference type="ARBA" id="ARBA00022655"/>
    </source>
</evidence>
<dbReference type="InterPro" id="IPR013332">
    <property type="entry name" value="KPR_N"/>
</dbReference>
<dbReference type="Pfam" id="PF08546">
    <property type="entry name" value="ApbA_C"/>
    <property type="match status" value="1"/>
</dbReference>
<keyword evidence="14" id="KW-1185">Reference proteome</keyword>
<dbReference type="InterPro" id="IPR013328">
    <property type="entry name" value="6PGD_dom2"/>
</dbReference>
<dbReference type="RefSeq" id="WP_379760260.1">
    <property type="nucleotide sequence ID" value="NZ_JBHRSQ010000018.1"/>
</dbReference>
<dbReference type="Proteomes" id="UP001595386">
    <property type="component" value="Unassembled WGS sequence"/>
</dbReference>
<comment type="pathway">
    <text evidence="1 10">Cofactor biosynthesis; (R)-pantothenate biosynthesis; (R)-pantoate from 3-methyl-2-oxobutanoate: step 2/2.</text>
</comment>
<dbReference type="SUPFAM" id="SSF51735">
    <property type="entry name" value="NAD(P)-binding Rossmann-fold domains"/>
    <property type="match status" value="1"/>
</dbReference>
<evidence type="ECO:0000256" key="2">
    <source>
        <dbReference type="ARBA" id="ARBA00007870"/>
    </source>
</evidence>
<gene>
    <name evidence="13" type="ORF">ACFODV_13435</name>
</gene>
<dbReference type="NCBIfam" id="TIGR00745">
    <property type="entry name" value="apbA_panE"/>
    <property type="match status" value="1"/>
</dbReference>
<dbReference type="PANTHER" id="PTHR43765">
    <property type="entry name" value="2-DEHYDROPANTOATE 2-REDUCTASE-RELATED"/>
    <property type="match status" value="1"/>
</dbReference>
<evidence type="ECO:0000256" key="10">
    <source>
        <dbReference type="RuleBase" id="RU362068"/>
    </source>
</evidence>
<organism evidence="13 14">
    <name type="scientific">Halomonas tibetensis</name>
    <dbReference type="NCBI Taxonomy" id="2259590"/>
    <lineage>
        <taxon>Bacteria</taxon>
        <taxon>Pseudomonadati</taxon>
        <taxon>Pseudomonadota</taxon>
        <taxon>Gammaproteobacteria</taxon>
        <taxon>Oceanospirillales</taxon>
        <taxon>Halomonadaceae</taxon>
        <taxon>Halomonas</taxon>
    </lineage>
</organism>
<comment type="catalytic activity">
    <reaction evidence="9 10">
        <text>(R)-pantoate + NADP(+) = 2-dehydropantoate + NADPH + H(+)</text>
        <dbReference type="Rhea" id="RHEA:16233"/>
        <dbReference type="ChEBI" id="CHEBI:11561"/>
        <dbReference type="ChEBI" id="CHEBI:15378"/>
        <dbReference type="ChEBI" id="CHEBI:15980"/>
        <dbReference type="ChEBI" id="CHEBI:57783"/>
        <dbReference type="ChEBI" id="CHEBI:58349"/>
        <dbReference type="EC" id="1.1.1.169"/>
    </reaction>
</comment>
<evidence type="ECO:0000256" key="9">
    <source>
        <dbReference type="ARBA" id="ARBA00048793"/>
    </source>
</evidence>
<sequence>MTLPDTHWIVGPGALGRMIGLRLATRPAPPIAVALIGRRLLPAEQTLVTPQGETLSVHVTTASLESLPAAPPAVVHLTTKAYAAEAAHAALAPHLPPGTPLVLWQNGFGCQPRLSRRHDGPVLCATTTEGAYLEDNLEDHLEDKETSDTRVVHAGKGETLIGALEEGYPENADTLADELATMLTAAGLPTRRVSDIRQRLWQKLAVNAAINPLVARFGIRNGQLRDRPFRPMVEEIIVEVAGILAAEGIAPPGLEGRGTTDSGHKSERLAGWLALVWRVVEGTAENRASMLQDVLAKRPTEHEAILGPLLAVARAHDLATPRLAELAGWLEARELAGSADTC</sequence>
<accession>A0ABV7B7U0</accession>
<evidence type="ECO:0000313" key="14">
    <source>
        <dbReference type="Proteomes" id="UP001595386"/>
    </source>
</evidence>
<proteinExistence type="inferred from homology"/>
<protein>
    <recommendedName>
        <fullName evidence="4 10">2-dehydropantoate 2-reductase</fullName>
        <ecNumber evidence="3 10">1.1.1.169</ecNumber>
    </recommendedName>
    <alternativeName>
        <fullName evidence="8 10">Ketopantoate reductase</fullName>
    </alternativeName>
</protein>
<comment type="function">
    <text evidence="10">Catalyzes the NADPH-dependent reduction of ketopantoate into pantoic acid.</text>
</comment>
<evidence type="ECO:0000256" key="7">
    <source>
        <dbReference type="ARBA" id="ARBA00023002"/>
    </source>
</evidence>
<evidence type="ECO:0000313" key="13">
    <source>
        <dbReference type="EMBL" id="MFC2993026.1"/>
    </source>
</evidence>
<dbReference type="SUPFAM" id="SSF48179">
    <property type="entry name" value="6-phosphogluconate dehydrogenase C-terminal domain-like"/>
    <property type="match status" value="1"/>
</dbReference>
<evidence type="ECO:0000256" key="8">
    <source>
        <dbReference type="ARBA" id="ARBA00032024"/>
    </source>
</evidence>
<dbReference type="Gene3D" id="1.10.1040.10">
    <property type="entry name" value="N-(1-d-carboxylethyl)-l-norvaline Dehydrogenase, domain 2"/>
    <property type="match status" value="1"/>
</dbReference>
<comment type="similarity">
    <text evidence="2 10">Belongs to the ketopantoate reductase family.</text>
</comment>
<evidence type="ECO:0000256" key="4">
    <source>
        <dbReference type="ARBA" id="ARBA00019465"/>
    </source>
</evidence>
<reference evidence="14" key="1">
    <citation type="journal article" date="2019" name="Int. J. Syst. Evol. Microbiol.">
        <title>The Global Catalogue of Microorganisms (GCM) 10K type strain sequencing project: providing services to taxonomists for standard genome sequencing and annotation.</title>
        <authorList>
            <consortium name="The Broad Institute Genomics Platform"/>
            <consortium name="The Broad Institute Genome Sequencing Center for Infectious Disease"/>
            <person name="Wu L."/>
            <person name="Ma J."/>
        </authorList>
    </citation>
    <scope>NUCLEOTIDE SEQUENCE [LARGE SCALE GENOMIC DNA]</scope>
    <source>
        <strain evidence="14">KCTC 52660</strain>
    </source>
</reference>
<keyword evidence="7 10" id="KW-0560">Oxidoreductase</keyword>
<comment type="caution">
    <text evidence="13">The sequence shown here is derived from an EMBL/GenBank/DDBJ whole genome shotgun (WGS) entry which is preliminary data.</text>
</comment>
<evidence type="ECO:0000256" key="1">
    <source>
        <dbReference type="ARBA" id="ARBA00004994"/>
    </source>
</evidence>
<dbReference type="Pfam" id="PF02558">
    <property type="entry name" value="ApbA"/>
    <property type="match status" value="1"/>
</dbReference>
<evidence type="ECO:0000256" key="3">
    <source>
        <dbReference type="ARBA" id="ARBA00013014"/>
    </source>
</evidence>
<keyword evidence="6 10" id="KW-0521">NADP</keyword>
<name>A0ABV7B7U0_9GAMM</name>